<dbReference type="EMBL" id="JABSTQ010009732">
    <property type="protein sequence ID" value="KAG0426296.1"/>
    <property type="molecule type" value="Genomic_DNA"/>
</dbReference>
<proteinExistence type="predicted"/>
<evidence type="ECO:0000313" key="2">
    <source>
        <dbReference type="Proteomes" id="UP000805193"/>
    </source>
</evidence>
<evidence type="ECO:0000313" key="1">
    <source>
        <dbReference type="EMBL" id="KAG0426296.1"/>
    </source>
</evidence>
<organism evidence="1 2">
    <name type="scientific">Ixodes persulcatus</name>
    <name type="common">Taiga tick</name>
    <dbReference type="NCBI Taxonomy" id="34615"/>
    <lineage>
        <taxon>Eukaryota</taxon>
        <taxon>Metazoa</taxon>
        <taxon>Ecdysozoa</taxon>
        <taxon>Arthropoda</taxon>
        <taxon>Chelicerata</taxon>
        <taxon>Arachnida</taxon>
        <taxon>Acari</taxon>
        <taxon>Parasitiformes</taxon>
        <taxon>Ixodida</taxon>
        <taxon>Ixodoidea</taxon>
        <taxon>Ixodidae</taxon>
        <taxon>Ixodinae</taxon>
        <taxon>Ixodes</taxon>
    </lineage>
</organism>
<accession>A0AC60Q069</accession>
<reference evidence="1 2" key="1">
    <citation type="journal article" date="2020" name="Cell">
        <title>Large-Scale Comparative Analyses of Tick Genomes Elucidate Their Genetic Diversity and Vector Capacities.</title>
        <authorList>
            <consortium name="Tick Genome and Microbiome Consortium (TIGMIC)"/>
            <person name="Jia N."/>
            <person name="Wang J."/>
            <person name="Shi W."/>
            <person name="Du L."/>
            <person name="Sun Y."/>
            <person name="Zhan W."/>
            <person name="Jiang J.F."/>
            <person name="Wang Q."/>
            <person name="Zhang B."/>
            <person name="Ji P."/>
            <person name="Bell-Sakyi L."/>
            <person name="Cui X.M."/>
            <person name="Yuan T.T."/>
            <person name="Jiang B.G."/>
            <person name="Yang W.F."/>
            <person name="Lam T.T."/>
            <person name="Chang Q.C."/>
            <person name="Ding S.J."/>
            <person name="Wang X.J."/>
            <person name="Zhu J.G."/>
            <person name="Ruan X.D."/>
            <person name="Zhao L."/>
            <person name="Wei J.T."/>
            <person name="Ye R.Z."/>
            <person name="Que T.C."/>
            <person name="Du C.H."/>
            <person name="Zhou Y.H."/>
            <person name="Cheng J.X."/>
            <person name="Dai P.F."/>
            <person name="Guo W.B."/>
            <person name="Han X.H."/>
            <person name="Huang E.J."/>
            <person name="Li L.F."/>
            <person name="Wei W."/>
            <person name="Gao Y.C."/>
            <person name="Liu J.Z."/>
            <person name="Shao H.Z."/>
            <person name="Wang X."/>
            <person name="Wang C.C."/>
            <person name="Yang T.C."/>
            <person name="Huo Q.B."/>
            <person name="Li W."/>
            <person name="Chen H.Y."/>
            <person name="Chen S.E."/>
            <person name="Zhou L.G."/>
            <person name="Ni X.B."/>
            <person name="Tian J.H."/>
            <person name="Sheng Y."/>
            <person name="Liu T."/>
            <person name="Pan Y.S."/>
            <person name="Xia L.Y."/>
            <person name="Li J."/>
            <person name="Zhao F."/>
            <person name="Cao W.C."/>
        </authorList>
    </citation>
    <scope>NUCLEOTIDE SEQUENCE [LARGE SCALE GENOMIC DNA]</scope>
    <source>
        <strain evidence="1">Iper-2018</strain>
    </source>
</reference>
<comment type="caution">
    <text evidence="1">The sequence shown here is derived from an EMBL/GenBank/DDBJ whole genome shotgun (WGS) entry which is preliminary data.</text>
</comment>
<protein>
    <submittedName>
        <fullName evidence="1">Uncharacterized protein</fullName>
    </submittedName>
</protein>
<sequence>RSCSSWTDDLPACQLSAVGFCAGQTATTETPKNSEQTCQDCWFRFRPEPDTWVYGLLSALGGMMTADFARERLPAELLLGQLEAAPGDVQVRDVLRQGFLLVDRAFLQSIDTLLLNRATLQLQLQNVSAYELLTRQPMLADELSRVNRQISAACSASLAVLRRGRLFVAHVGLGRVLLVRKDGSALSVEQLSVEHSVANEDELLRLVQLGLDPEALRAQPPPVTRCLGGYLLKAGHKESPLLREAKEEPVLAEPEICGGIRVDESCLYLLLLSEGLCQALKDAGMPDPNQEIAQMVDQEVSTQSSLARAAQTVVNRVALLQATSGGQRCQGGLTLLVRPLQQQPERREPAPAVDDPSSVNVDTPESTLSSYESAGPTKALFRRGQKAPPPLDDEGRLEPYVDFGPFFTLAQEAVRQGTWPSYLEL</sequence>
<keyword evidence="2" id="KW-1185">Reference proteome</keyword>
<dbReference type="Proteomes" id="UP000805193">
    <property type="component" value="Unassembled WGS sequence"/>
</dbReference>
<feature type="non-terminal residue" evidence="1">
    <location>
        <position position="1"/>
    </location>
</feature>
<name>A0AC60Q069_IXOPE</name>
<gene>
    <name evidence="1" type="ORF">HPB47_026583</name>
</gene>